<evidence type="ECO:0000256" key="1">
    <source>
        <dbReference type="SAM" id="MobiDB-lite"/>
    </source>
</evidence>
<evidence type="ECO:0000313" key="4">
    <source>
        <dbReference type="Proteomes" id="UP000325458"/>
    </source>
</evidence>
<feature type="transmembrane region" description="Helical" evidence="2">
    <location>
        <begin position="181"/>
        <end position="202"/>
    </location>
</feature>
<gene>
    <name evidence="3" type="ORF">CP981_04510</name>
</gene>
<feature type="transmembrane region" description="Helical" evidence="2">
    <location>
        <begin position="104"/>
        <end position="124"/>
    </location>
</feature>
<reference evidence="3 4" key="1">
    <citation type="submission" date="2017-09" db="EMBL/GenBank/DDBJ databases">
        <authorList>
            <person name="Lee N."/>
            <person name="Cho B.-K."/>
        </authorList>
    </citation>
    <scope>NUCLEOTIDE SEQUENCE [LARGE SCALE GENOMIC DNA]</scope>
    <source>
        <strain evidence="3 4">ATCC 23948</strain>
    </source>
</reference>
<organism evidence="3 4">
    <name type="scientific">Streptomyces platensis</name>
    <dbReference type="NCBI Taxonomy" id="58346"/>
    <lineage>
        <taxon>Bacteria</taxon>
        <taxon>Bacillati</taxon>
        <taxon>Actinomycetota</taxon>
        <taxon>Actinomycetes</taxon>
        <taxon>Kitasatosporales</taxon>
        <taxon>Streptomycetaceae</taxon>
        <taxon>Streptomyces</taxon>
    </lineage>
</organism>
<proteinExistence type="predicted"/>
<dbReference type="KEGG" id="spla:CP981_04510"/>
<sequence>MRATGPRPEHSPAGRRTPVPTTPDRAAGSSGPVLPDGDFSAALPAGPGSRTALRLSTGGDVKHSAESHSSSVTDAPDKDAKDAKDEPKKVPENFQDQLAYAWEYIGGVYGTILTILPVITYIVVNALTSMWPAIWASIGTAVLVGIFQLLRKEKLAAAFVGLGTVLITSGVAVFVGEAKGYYLLGNWITVGIGSILLLSVLVRRPLIGQVWSAANLQGTFWRKDRKSLFYYDVATLLWSFLSFSRFAVERWLYNMDETTWLGIARLVMGWPLTFFAVMTSIWAVRKVDGRRKLHDPNYKDPQQQAESEESGPADVESVRSRGE</sequence>
<feature type="region of interest" description="Disordered" evidence="1">
    <location>
        <begin position="294"/>
        <end position="323"/>
    </location>
</feature>
<name>A0AAE6NE86_STRPT</name>
<dbReference type="InterPro" id="IPR016566">
    <property type="entry name" value="UCP010219"/>
</dbReference>
<accession>A0AAE6NE86</accession>
<evidence type="ECO:0000256" key="2">
    <source>
        <dbReference type="SAM" id="Phobius"/>
    </source>
</evidence>
<feature type="transmembrane region" description="Helical" evidence="2">
    <location>
        <begin position="260"/>
        <end position="284"/>
    </location>
</feature>
<dbReference type="EMBL" id="CP023691">
    <property type="protein sequence ID" value="QEV51037.1"/>
    <property type="molecule type" value="Genomic_DNA"/>
</dbReference>
<dbReference type="AlphaFoldDB" id="A0AAE6NE86"/>
<feature type="transmembrane region" description="Helical" evidence="2">
    <location>
        <begin position="228"/>
        <end position="248"/>
    </location>
</feature>
<keyword evidence="2" id="KW-0472">Membrane</keyword>
<feature type="transmembrane region" description="Helical" evidence="2">
    <location>
        <begin position="155"/>
        <end position="175"/>
    </location>
</feature>
<keyword evidence="2" id="KW-1133">Transmembrane helix</keyword>
<feature type="compositionally biased region" description="Basic and acidic residues" evidence="1">
    <location>
        <begin position="75"/>
        <end position="89"/>
    </location>
</feature>
<protein>
    <submittedName>
        <fullName evidence="3">DUF3159 domain-containing protein</fullName>
    </submittedName>
</protein>
<dbReference type="Proteomes" id="UP000325458">
    <property type="component" value="Chromosome"/>
</dbReference>
<keyword evidence="2" id="KW-0812">Transmembrane</keyword>
<evidence type="ECO:0000313" key="3">
    <source>
        <dbReference type="EMBL" id="QEV51037.1"/>
    </source>
</evidence>
<dbReference type="Pfam" id="PF11361">
    <property type="entry name" value="DUF3159"/>
    <property type="match status" value="1"/>
</dbReference>
<feature type="region of interest" description="Disordered" evidence="1">
    <location>
        <begin position="1"/>
        <end position="89"/>
    </location>
</feature>
<feature type="transmembrane region" description="Helical" evidence="2">
    <location>
        <begin position="130"/>
        <end position="150"/>
    </location>
</feature>